<dbReference type="SUPFAM" id="SSF53649">
    <property type="entry name" value="Alkaline phosphatase-like"/>
    <property type="match status" value="1"/>
</dbReference>
<dbReference type="Gene3D" id="3.40.720.10">
    <property type="entry name" value="Alkaline Phosphatase, subunit A"/>
    <property type="match status" value="1"/>
</dbReference>
<evidence type="ECO:0000313" key="2">
    <source>
        <dbReference type="EMBL" id="WBP86335.1"/>
    </source>
</evidence>
<gene>
    <name evidence="2" type="ORF">O1G21_11100</name>
</gene>
<dbReference type="PROSITE" id="PS51318">
    <property type="entry name" value="TAT"/>
    <property type="match status" value="1"/>
</dbReference>
<feature type="signal peptide" evidence="1">
    <location>
        <begin position="1"/>
        <end position="29"/>
    </location>
</feature>
<reference evidence="3" key="1">
    <citation type="submission" date="2022-12" db="EMBL/GenBank/DDBJ databases">
        <authorList>
            <person name="Mo P."/>
        </authorList>
    </citation>
    <scope>NUCLEOTIDE SEQUENCE [LARGE SCALE GENOMIC DNA]</scope>
    <source>
        <strain evidence="3">HUAS 3-15</strain>
    </source>
</reference>
<dbReference type="InterPro" id="IPR006311">
    <property type="entry name" value="TAT_signal"/>
</dbReference>
<keyword evidence="3" id="KW-1185">Reference proteome</keyword>
<dbReference type="Proteomes" id="UP001212821">
    <property type="component" value="Chromosome"/>
</dbReference>
<evidence type="ECO:0000313" key="3">
    <source>
        <dbReference type="Proteomes" id="UP001212821"/>
    </source>
</evidence>
<protein>
    <recommendedName>
        <fullName evidence="4">Phosphoesterase</fullName>
    </recommendedName>
</protein>
<evidence type="ECO:0000256" key="1">
    <source>
        <dbReference type="SAM" id="SignalP"/>
    </source>
</evidence>
<organism evidence="2 3">
    <name type="scientific">Kitasatospora cathayae</name>
    <dbReference type="NCBI Taxonomy" id="3004092"/>
    <lineage>
        <taxon>Bacteria</taxon>
        <taxon>Bacillati</taxon>
        <taxon>Actinomycetota</taxon>
        <taxon>Actinomycetes</taxon>
        <taxon>Kitasatosporales</taxon>
        <taxon>Streptomycetaceae</taxon>
        <taxon>Kitasatospora</taxon>
    </lineage>
</organism>
<proteinExistence type="predicted"/>
<feature type="chain" id="PRO_5047194836" description="Phosphoesterase" evidence="1">
    <location>
        <begin position="30"/>
        <end position="712"/>
    </location>
</feature>
<keyword evidence="1" id="KW-0732">Signal</keyword>
<accession>A0ABY7Q0X9</accession>
<evidence type="ECO:0008006" key="4">
    <source>
        <dbReference type="Google" id="ProtNLM"/>
    </source>
</evidence>
<name>A0ABY7Q0X9_9ACTN</name>
<sequence length="712" mass="75023">MGTRRPTVVALAAAAALGAGLLAVPQAFAAGERPDARHRESGCVMQAGDNRVDHVIYLTFDNVHFTRDNPNVPSDLEQMPHLLDFLEHNGTVDTSHHTPLIAHTGNDILTQLTGLYGGDHGQPVSNSYRYYKSDGTSTSARTFAYWTDGIADPATPTPSDTAPTMVTPDGRNTPAPWTAYTRAGCDFGAVSVANTVLENTTSDVAKVFGPDSPEAAEAKADPVRAQADIVGIGVHCAQGSARCTTPAARPDLLPDEPGGYHGYQALYGAHSVDAVISPDHPVRAIGGAPVADKAGNPGFPGFDSMSADNTLGYLASMQEAGVPVTYGYISDAHDRYPGGTAFGPGEAGYVAQLKSYDQAFDGFFRRLAKDGITPANSLFVVTSDENDHFVGGKSSPAGCDGVTTPCSYQQIGEINANVRGLLATQQHLTTPFQLKSESAPSFYLDGNPASDAATTRDFERAVSKLTAVNPLTGTTEPISHQLADRAEMKILHMVTGDPLRTATFTDFLDPNYLAVAGAANCATPCVGLNAEEAWNHGDFAPDINTTWLGLAGPGVKHLGATGAVWSDHTDIRPTMLALLGLHDVYAHDGRVLTEFLSPCALPRSLRAADQADYRRLATDFKQLDAGVGEFASATLAAATMAAASDTPGDTRYKDTEAKLAALGAQRDRLARQIGDLLDTTAPGSGRLTPATARNLARQAEDLIHQADRLARG</sequence>
<dbReference type="RefSeq" id="WP_270142913.1">
    <property type="nucleotide sequence ID" value="NZ_CP115450.1"/>
</dbReference>
<dbReference type="EMBL" id="CP115450">
    <property type="protein sequence ID" value="WBP86335.1"/>
    <property type="molecule type" value="Genomic_DNA"/>
</dbReference>
<dbReference type="InterPro" id="IPR017850">
    <property type="entry name" value="Alkaline_phosphatase_core_sf"/>
</dbReference>